<dbReference type="Pfam" id="PF17919">
    <property type="entry name" value="RT_RNaseH_2"/>
    <property type="match status" value="1"/>
</dbReference>
<dbReference type="InterPro" id="IPR001584">
    <property type="entry name" value="Integrase_cat-core"/>
</dbReference>
<dbReference type="InterPro" id="IPR041577">
    <property type="entry name" value="RT_RNaseH_2"/>
</dbReference>
<dbReference type="Pfam" id="PF00078">
    <property type="entry name" value="RVT_1"/>
    <property type="match status" value="1"/>
</dbReference>
<dbReference type="Pfam" id="PF13456">
    <property type="entry name" value="RVT_3"/>
    <property type="match status" value="1"/>
</dbReference>
<dbReference type="InterPro" id="IPR043502">
    <property type="entry name" value="DNA/RNA_pol_sf"/>
</dbReference>
<dbReference type="InterPro" id="IPR000477">
    <property type="entry name" value="RT_dom"/>
</dbReference>
<organism evidence="3 4">
    <name type="scientific">Vitis vinifera</name>
    <name type="common">Grape</name>
    <dbReference type="NCBI Taxonomy" id="29760"/>
    <lineage>
        <taxon>Eukaryota</taxon>
        <taxon>Viridiplantae</taxon>
        <taxon>Streptophyta</taxon>
        <taxon>Embryophyta</taxon>
        <taxon>Tracheophyta</taxon>
        <taxon>Spermatophyta</taxon>
        <taxon>Magnoliopsida</taxon>
        <taxon>eudicotyledons</taxon>
        <taxon>Gunneridae</taxon>
        <taxon>Pentapetalae</taxon>
        <taxon>rosids</taxon>
        <taxon>Vitales</taxon>
        <taxon>Vitaceae</taxon>
        <taxon>Viteae</taxon>
        <taxon>Vitis</taxon>
    </lineage>
</organism>
<protein>
    <submittedName>
        <fullName evidence="3">Uncharacterized protein</fullName>
    </submittedName>
</protein>
<dbReference type="PROSITE" id="PS50879">
    <property type="entry name" value="RNASE_H_1"/>
    <property type="match status" value="1"/>
</dbReference>
<dbReference type="PANTHER" id="PTHR48475">
    <property type="entry name" value="RIBONUCLEASE H"/>
    <property type="match status" value="1"/>
</dbReference>
<feature type="domain" description="RNase H type-1" evidence="1">
    <location>
        <begin position="799"/>
        <end position="932"/>
    </location>
</feature>
<dbReference type="InterPro" id="IPR043128">
    <property type="entry name" value="Rev_trsase/Diguanyl_cyclase"/>
</dbReference>
<evidence type="ECO:0000259" key="1">
    <source>
        <dbReference type="PROSITE" id="PS50879"/>
    </source>
</evidence>
<accession>A0ABY9BJK9</accession>
<evidence type="ECO:0000259" key="2">
    <source>
        <dbReference type="PROSITE" id="PS50994"/>
    </source>
</evidence>
<reference evidence="3 4" key="1">
    <citation type="journal article" date="2023" name="Hortic Res">
        <title>The complete reference genome for grapevine (Vitis vinifera L.) genetics and breeding.</title>
        <authorList>
            <person name="Shi X."/>
            <person name="Cao S."/>
            <person name="Wang X."/>
            <person name="Huang S."/>
            <person name="Wang Y."/>
            <person name="Liu Z."/>
            <person name="Liu W."/>
            <person name="Leng X."/>
            <person name="Peng Y."/>
            <person name="Wang N."/>
            <person name="Wang Y."/>
            <person name="Ma Z."/>
            <person name="Xu X."/>
            <person name="Zhang F."/>
            <person name="Xue H."/>
            <person name="Zhong H."/>
            <person name="Wang Y."/>
            <person name="Zhang K."/>
            <person name="Velt A."/>
            <person name="Avia K."/>
            <person name="Holtgrawe D."/>
            <person name="Grimplet J."/>
            <person name="Matus J.T."/>
            <person name="Ware D."/>
            <person name="Wu X."/>
            <person name="Wang H."/>
            <person name="Liu C."/>
            <person name="Fang Y."/>
            <person name="Rustenholz C."/>
            <person name="Cheng Z."/>
            <person name="Xiao H."/>
            <person name="Zhou Y."/>
        </authorList>
    </citation>
    <scope>NUCLEOTIDE SEQUENCE [LARGE SCALE GENOMIC DNA]</scope>
    <source>
        <strain evidence="4">cv. Pinot noir / PN40024</strain>
        <tissue evidence="3">Leaf</tissue>
    </source>
</reference>
<dbReference type="CDD" id="cd01647">
    <property type="entry name" value="RT_LTR"/>
    <property type="match status" value="1"/>
</dbReference>
<gene>
    <name evidence="3" type="ORF">VitviT2T_002759</name>
</gene>
<dbReference type="InterPro" id="IPR002156">
    <property type="entry name" value="RNaseH_domain"/>
</dbReference>
<dbReference type="PROSITE" id="PS50994">
    <property type="entry name" value="INTEGRASE"/>
    <property type="match status" value="1"/>
</dbReference>
<evidence type="ECO:0000313" key="4">
    <source>
        <dbReference type="Proteomes" id="UP001227230"/>
    </source>
</evidence>
<dbReference type="CDD" id="cd09279">
    <property type="entry name" value="RNase_HI_like"/>
    <property type="match status" value="1"/>
</dbReference>
<evidence type="ECO:0000313" key="3">
    <source>
        <dbReference type="EMBL" id="WJZ83046.1"/>
    </source>
</evidence>
<dbReference type="Gene3D" id="3.30.70.270">
    <property type="match status" value="2"/>
</dbReference>
<feature type="domain" description="Integrase catalytic" evidence="2">
    <location>
        <begin position="1088"/>
        <end position="1188"/>
    </location>
</feature>
<dbReference type="SUPFAM" id="SSF56672">
    <property type="entry name" value="DNA/RNA polymerases"/>
    <property type="match status" value="1"/>
</dbReference>
<name>A0ABY9BJK9_VITVI</name>
<dbReference type="Gene3D" id="3.30.420.10">
    <property type="entry name" value="Ribonuclease H-like superfamily/Ribonuclease H"/>
    <property type="match status" value="3"/>
</dbReference>
<dbReference type="Proteomes" id="UP001227230">
    <property type="component" value="Chromosome 2"/>
</dbReference>
<proteinExistence type="predicted"/>
<keyword evidence="4" id="KW-1185">Reference proteome</keyword>
<dbReference type="InterPro" id="IPR036397">
    <property type="entry name" value="RNaseH_sf"/>
</dbReference>
<dbReference type="PANTHER" id="PTHR48475:SF1">
    <property type="entry name" value="RNASE H TYPE-1 DOMAIN-CONTAINING PROTEIN"/>
    <property type="match status" value="1"/>
</dbReference>
<dbReference type="InterPro" id="IPR012337">
    <property type="entry name" value="RNaseH-like_sf"/>
</dbReference>
<dbReference type="EMBL" id="CP126649">
    <property type="protein sequence ID" value="WJZ83046.1"/>
    <property type="molecule type" value="Genomic_DNA"/>
</dbReference>
<dbReference type="Gene3D" id="3.10.10.10">
    <property type="entry name" value="HIV Type 1 Reverse Transcriptase, subunit A, domain 1"/>
    <property type="match status" value="1"/>
</dbReference>
<dbReference type="Gene3D" id="1.10.340.70">
    <property type="match status" value="1"/>
</dbReference>
<sequence length="1252" mass="143635">MMRGMSYLPGMGLGQRQYGPSEFMTFLDHDVAFGLRFIPTEADYRNMERLPKERVRARLTHIPFYYPVHPYTMSLTDYFVRASEPHALSDGIIGGLSTTQEAELQRLVRQLRLSDGAPGPSTSALITPSSPDRTSLMTLCFSDEIDDYWTFFESSNILDKVVPHDEYVDEMIAMSLSQIKEIAPFELASPFDLFGVSILEIVEEIQVAPVLEIAEDVIVVDGLFDGLVGLVKRASNFVDPPLSFNVLSGFVSRHDDIFDIDDEIAQHDSDDDSSSISDSDPIDQRVSHVVGDIEIFYFGTADQPRELRIGSDLSVDERDSLIQLLIAYLDIFAWSYEDMPSLDPSIIQHRLPLLPHIRPVKQKLTRLHPRWSLQVNKEIQKQLSVGFFSMVEYPEWLANVVLIPKKDGKVKVCVDFRDLSKVNPKDDFPLPHIDMLIDSTAGHSMLSFMDGFSGCNQILMTLEDMEKMSFITEWGTYCYRVMSFGLKNAGATYQRAVTTLFHDMMHRDVEVYVGNMIVKSQDRPDHLTALERFFERIRQFRLRLNPKKCTFGVTSGKLLGYMVNERGIKVDPDKIKAILDMPAPRIEREVRGFLGRLQYISRFLARLTDICEPIFRLLRKSQPTIWDDQCQRAFERIREYLLSPPVLAPPTPGRPLLLYLSVSDVALGCMLAQLDDSGKDRAIYYMSKRMLDYETRYVMIECYCLALVWATRQLRHYMIEYLVHLISHLDPLRYLFDKPALVGRLIRWLVLPIEFDIHYVTQKSIKGSIVVDHLVSLPVSDGRAIDDDFPDEDVAVVTSLSGWRMYFDGAANHSGYGIGVLLISPHGDHIPRSVRLAFWDRHPATNNIVEYKACILGLETALELGIRQIEVFGDSNLVLRQIQGKWKTRNVKLRPYHAYLKLLVGRFDDLIYTHLPRAQNQFADALATLASMIDIPTDVTVRPLLIESRSALAYCCLIDDTEIDDGLPWYHDIYHFLRLGVYLETAMAKDRRSLRQLATGLVICGKTLYRRSADEMLLLYLDRASANRVIREVHARVCRPHMGGHMLARKIMRIGYFWLTMEIDCFQFVQRCPECQIHGDLIHISPKSSSGHEFILVAIDYFTKWVEAASYARLTSSGVASFIRSSAYRPQTNGAVETVNKNIKRILRRMIKTSRDWFEKLPFALWAYRTSFHTSTGATPYSLVYNMEVVLPVEIELGSLRVALEQQMLEADWAQSRFDQLNLQDERRLRAADHIRAYQRKMARTFKKQVKL</sequence>
<dbReference type="SUPFAM" id="SSF53098">
    <property type="entry name" value="Ribonuclease H-like"/>
    <property type="match status" value="2"/>
</dbReference>